<comment type="caution">
    <text evidence="3">The sequence shown here is derived from an EMBL/GenBank/DDBJ whole genome shotgun (WGS) entry which is preliminary data.</text>
</comment>
<organism evidence="3 4">
    <name type="scientific">Candidatus Nealsonbacteria bacterium RIFOXYC1_FULL_40_7</name>
    <dbReference type="NCBI Taxonomy" id="1801678"/>
    <lineage>
        <taxon>Bacteria</taxon>
        <taxon>Candidatus Nealsoniibacteriota</taxon>
    </lineage>
</organism>
<dbReference type="Proteomes" id="UP000176326">
    <property type="component" value="Unassembled WGS sequence"/>
</dbReference>
<reference evidence="3 4" key="1">
    <citation type="journal article" date="2016" name="Nat. Commun.">
        <title>Thousands of microbial genomes shed light on interconnected biogeochemical processes in an aquifer system.</title>
        <authorList>
            <person name="Anantharaman K."/>
            <person name="Brown C.T."/>
            <person name="Hug L.A."/>
            <person name="Sharon I."/>
            <person name="Castelle C.J."/>
            <person name="Probst A.J."/>
            <person name="Thomas B.C."/>
            <person name="Singh A."/>
            <person name="Wilkins M.J."/>
            <person name="Karaoz U."/>
            <person name="Brodie E.L."/>
            <person name="Williams K.H."/>
            <person name="Hubbard S.S."/>
            <person name="Banfield J.F."/>
        </authorList>
    </citation>
    <scope>NUCLEOTIDE SEQUENCE [LARGE SCALE GENOMIC DNA]</scope>
</reference>
<evidence type="ECO:0000313" key="4">
    <source>
        <dbReference type="Proteomes" id="UP000176326"/>
    </source>
</evidence>
<sequence length="200" mass="22066">MVFKSSGFLNKGITFVEVIIVISVIAILSLLSFPYYNDIRNTLALDRTAAQIVQDIRRAQEMAMSAHQTTSGGNGTLHIPAGGYGVYFTDDSESYTIFGDEKPNPSNPNSTPNNYRNPNGEEDIEDVLVEENVWISDLKDSSDTSRNTISTTFLAPNPKVFLQDGNTGLGPEVKIRVSLKSDSSRFRDIKVNKAGLIWIE</sequence>
<evidence type="ECO:0000313" key="3">
    <source>
        <dbReference type="EMBL" id="OGZ28831.1"/>
    </source>
</evidence>
<keyword evidence="2" id="KW-1133">Transmembrane helix</keyword>
<evidence type="ECO:0000256" key="1">
    <source>
        <dbReference type="SAM" id="MobiDB-lite"/>
    </source>
</evidence>
<evidence type="ECO:0008006" key="5">
    <source>
        <dbReference type="Google" id="ProtNLM"/>
    </source>
</evidence>
<keyword evidence="2" id="KW-0472">Membrane</keyword>
<dbReference type="EMBL" id="MHMN01000011">
    <property type="protein sequence ID" value="OGZ28831.1"/>
    <property type="molecule type" value="Genomic_DNA"/>
</dbReference>
<feature type="region of interest" description="Disordered" evidence="1">
    <location>
        <begin position="97"/>
        <end position="120"/>
    </location>
</feature>
<accession>A0A1G2ETX0</accession>
<proteinExistence type="predicted"/>
<gene>
    <name evidence="3" type="ORF">A2427_00210</name>
</gene>
<dbReference type="SUPFAM" id="SSF54523">
    <property type="entry name" value="Pili subunits"/>
    <property type="match status" value="1"/>
</dbReference>
<keyword evidence="2" id="KW-0812">Transmembrane</keyword>
<name>A0A1G2ETX0_9BACT</name>
<feature type="compositionally biased region" description="Low complexity" evidence="1">
    <location>
        <begin position="107"/>
        <end position="118"/>
    </location>
</feature>
<dbReference type="Gene3D" id="3.30.700.10">
    <property type="entry name" value="Glycoprotein, Type 4 Pilin"/>
    <property type="match status" value="1"/>
</dbReference>
<dbReference type="InterPro" id="IPR045584">
    <property type="entry name" value="Pilin-like"/>
</dbReference>
<evidence type="ECO:0000256" key="2">
    <source>
        <dbReference type="SAM" id="Phobius"/>
    </source>
</evidence>
<feature type="transmembrane region" description="Helical" evidence="2">
    <location>
        <begin position="12"/>
        <end position="36"/>
    </location>
</feature>
<dbReference type="AlphaFoldDB" id="A0A1G2ETX0"/>
<protein>
    <recommendedName>
        <fullName evidence="5">General secretion pathway GspH domain-containing protein</fullName>
    </recommendedName>
</protein>